<keyword evidence="10 12" id="KW-0139">CF(1)</keyword>
<organism evidence="17 18">
    <name type="scientific">Nakamurella endophytica</name>
    <dbReference type="NCBI Taxonomy" id="1748367"/>
    <lineage>
        <taxon>Bacteria</taxon>
        <taxon>Bacillati</taxon>
        <taxon>Actinomycetota</taxon>
        <taxon>Actinomycetes</taxon>
        <taxon>Nakamurellales</taxon>
        <taxon>Nakamurellaceae</taxon>
        <taxon>Nakamurella</taxon>
    </lineage>
</organism>
<dbReference type="NCBIfam" id="TIGR00962">
    <property type="entry name" value="atpA"/>
    <property type="match status" value="1"/>
</dbReference>
<evidence type="ECO:0000256" key="12">
    <source>
        <dbReference type="HAMAP-Rule" id="MF_01346"/>
    </source>
</evidence>
<evidence type="ECO:0000256" key="9">
    <source>
        <dbReference type="ARBA" id="ARBA00023136"/>
    </source>
</evidence>
<keyword evidence="4 12" id="KW-1003">Cell membrane</keyword>
<keyword evidence="18" id="KW-1185">Reference proteome</keyword>
<dbReference type="InterPro" id="IPR027417">
    <property type="entry name" value="P-loop_NTPase"/>
</dbReference>
<dbReference type="PANTHER" id="PTHR48082:SF2">
    <property type="entry name" value="ATP SYNTHASE SUBUNIT ALPHA, MITOCHONDRIAL"/>
    <property type="match status" value="1"/>
</dbReference>
<dbReference type="InterPro" id="IPR000793">
    <property type="entry name" value="ATP_synth_asu_C"/>
</dbReference>
<feature type="site" description="Required for activity" evidence="12">
    <location>
        <position position="373"/>
    </location>
</feature>
<comment type="function">
    <text evidence="12">Produces ATP from ADP in the presence of a proton gradient across the membrane. The alpha chain is a regulatory subunit.</text>
</comment>
<dbReference type="CDD" id="cd18116">
    <property type="entry name" value="ATP-synt_F1_alpha_N"/>
    <property type="match status" value="1"/>
</dbReference>
<keyword evidence="9 12" id="KW-0472">Membrane</keyword>
<keyword evidence="3 12" id="KW-0813">Transport</keyword>
<evidence type="ECO:0000259" key="14">
    <source>
        <dbReference type="Pfam" id="PF00006"/>
    </source>
</evidence>
<keyword evidence="11 12" id="KW-0066">ATP synthesis</keyword>
<dbReference type="InterPro" id="IPR023366">
    <property type="entry name" value="ATP_synth_asu-like_sf"/>
</dbReference>
<dbReference type="PANTHER" id="PTHR48082">
    <property type="entry name" value="ATP SYNTHASE SUBUNIT ALPHA, MITOCHONDRIAL"/>
    <property type="match status" value="1"/>
</dbReference>
<evidence type="ECO:0000256" key="8">
    <source>
        <dbReference type="ARBA" id="ARBA00023065"/>
    </source>
</evidence>
<evidence type="ECO:0000256" key="1">
    <source>
        <dbReference type="ARBA" id="ARBA00004370"/>
    </source>
</evidence>
<keyword evidence="8 12" id="KW-0406">Ion transport</keyword>
<keyword evidence="12" id="KW-0375">Hydrogen ion transport</keyword>
<evidence type="ECO:0000256" key="5">
    <source>
        <dbReference type="ARBA" id="ARBA00022741"/>
    </source>
</evidence>
<dbReference type="Pfam" id="PF00306">
    <property type="entry name" value="ATP-synt_ab_C"/>
    <property type="match status" value="1"/>
</dbReference>
<reference evidence="17" key="2">
    <citation type="submission" date="2020-09" db="EMBL/GenBank/DDBJ databases">
        <authorList>
            <person name="Sun Q."/>
            <person name="Zhou Y."/>
        </authorList>
    </citation>
    <scope>NUCLEOTIDE SEQUENCE</scope>
    <source>
        <strain evidence="17">CGMCC 4.7308</strain>
    </source>
</reference>
<dbReference type="FunFam" id="3.40.50.300:FF:000002">
    <property type="entry name" value="ATP synthase subunit alpha"/>
    <property type="match status" value="1"/>
</dbReference>
<feature type="domain" description="ATP synthase alpha subunit C-terminal" evidence="15">
    <location>
        <begin position="382"/>
        <end position="507"/>
    </location>
</feature>
<gene>
    <name evidence="12 17" type="primary">atpA</name>
    <name evidence="17" type="ORF">GCM10011594_42600</name>
</gene>
<evidence type="ECO:0000313" key="17">
    <source>
        <dbReference type="EMBL" id="GGM17980.1"/>
    </source>
</evidence>
<dbReference type="Pfam" id="PF00006">
    <property type="entry name" value="ATP-synt_ab"/>
    <property type="match status" value="1"/>
</dbReference>
<evidence type="ECO:0000313" key="18">
    <source>
        <dbReference type="Proteomes" id="UP000655208"/>
    </source>
</evidence>
<proteinExistence type="inferred from homology"/>
<dbReference type="RefSeq" id="WP_188944879.1">
    <property type="nucleotide sequence ID" value="NZ_BMNA01000019.1"/>
</dbReference>
<dbReference type="FunFam" id="1.20.150.20:FF:000001">
    <property type="entry name" value="ATP synthase subunit alpha"/>
    <property type="match status" value="1"/>
</dbReference>
<dbReference type="Gene3D" id="1.20.150.20">
    <property type="entry name" value="ATP synthase alpha/beta chain, C-terminal domain"/>
    <property type="match status" value="1"/>
</dbReference>
<dbReference type="CDD" id="cd01132">
    <property type="entry name" value="F1-ATPase_alpha_CD"/>
    <property type="match status" value="1"/>
</dbReference>
<dbReference type="CDD" id="cd18113">
    <property type="entry name" value="ATP-synt_F1_alpha_C"/>
    <property type="match status" value="1"/>
</dbReference>
<comment type="catalytic activity">
    <reaction evidence="12">
        <text>ATP + H2O + 4 H(+)(in) = ADP + phosphate + 5 H(+)(out)</text>
        <dbReference type="Rhea" id="RHEA:57720"/>
        <dbReference type="ChEBI" id="CHEBI:15377"/>
        <dbReference type="ChEBI" id="CHEBI:15378"/>
        <dbReference type="ChEBI" id="CHEBI:30616"/>
        <dbReference type="ChEBI" id="CHEBI:43474"/>
        <dbReference type="ChEBI" id="CHEBI:456216"/>
        <dbReference type="EC" id="7.1.2.2"/>
    </reaction>
</comment>
<evidence type="ECO:0000256" key="10">
    <source>
        <dbReference type="ARBA" id="ARBA00023196"/>
    </source>
</evidence>
<dbReference type="GO" id="GO:0005886">
    <property type="term" value="C:plasma membrane"/>
    <property type="evidence" value="ECO:0007669"/>
    <property type="project" value="UniProtKB-SubCell"/>
</dbReference>
<dbReference type="GO" id="GO:0005524">
    <property type="term" value="F:ATP binding"/>
    <property type="evidence" value="ECO:0007669"/>
    <property type="project" value="UniProtKB-UniRule"/>
</dbReference>
<dbReference type="InterPro" id="IPR036121">
    <property type="entry name" value="ATPase_F1/V1/A1_a/bsu_N_sf"/>
</dbReference>
<dbReference type="InterPro" id="IPR020003">
    <property type="entry name" value="ATPase_a/bsu_AS"/>
</dbReference>
<dbReference type="EMBL" id="BMNA01000019">
    <property type="protein sequence ID" value="GGM17980.1"/>
    <property type="molecule type" value="Genomic_DNA"/>
</dbReference>
<evidence type="ECO:0000256" key="7">
    <source>
        <dbReference type="ARBA" id="ARBA00022967"/>
    </source>
</evidence>
<dbReference type="SUPFAM" id="SSF50615">
    <property type="entry name" value="N-terminal domain of alpha and beta subunits of F1 ATP synthase"/>
    <property type="match status" value="1"/>
</dbReference>
<evidence type="ECO:0000256" key="4">
    <source>
        <dbReference type="ARBA" id="ARBA00022475"/>
    </source>
</evidence>
<dbReference type="InterPro" id="IPR000194">
    <property type="entry name" value="ATPase_F1/V1/A1_a/bsu_nucl-bd"/>
</dbReference>
<dbReference type="GO" id="GO:0045259">
    <property type="term" value="C:proton-transporting ATP synthase complex"/>
    <property type="evidence" value="ECO:0007669"/>
    <property type="project" value="UniProtKB-KW"/>
</dbReference>
<name>A0A917TC96_9ACTN</name>
<evidence type="ECO:0000256" key="2">
    <source>
        <dbReference type="ARBA" id="ARBA00008936"/>
    </source>
</evidence>
<dbReference type="GO" id="GO:0043531">
    <property type="term" value="F:ADP binding"/>
    <property type="evidence" value="ECO:0007669"/>
    <property type="project" value="TreeGrafter"/>
</dbReference>
<keyword evidence="7 12" id="KW-1278">Translocase</keyword>
<dbReference type="InterPro" id="IPR038376">
    <property type="entry name" value="ATP_synth_asu_C_sf"/>
</dbReference>
<dbReference type="InterPro" id="IPR033732">
    <property type="entry name" value="ATP_synth_F1_a_nt-bd_dom"/>
</dbReference>
<comment type="caution">
    <text evidence="17">The sequence shown here is derived from an EMBL/GenBank/DDBJ whole genome shotgun (WGS) entry which is preliminary data.</text>
</comment>
<feature type="region of interest" description="Disordered" evidence="13">
    <location>
        <begin position="512"/>
        <end position="549"/>
    </location>
</feature>
<dbReference type="InterPro" id="IPR005294">
    <property type="entry name" value="ATP_synth_F1_asu"/>
</dbReference>
<evidence type="ECO:0000256" key="3">
    <source>
        <dbReference type="ARBA" id="ARBA00022448"/>
    </source>
</evidence>
<dbReference type="Gene3D" id="2.40.30.20">
    <property type="match status" value="1"/>
</dbReference>
<evidence type="ECO:0000256" key="11">
    <source>
        <dbReference type="ARBA" id="ARBA00023310"/>
    </source>
</evidence>
<dbReference type="NCBIfam" id="NF009884">
    <property type="entry name" value="PRK13343.1"/>
    <property type="match status" value="1"/>
</dbReference>
<dbReference type="Pfam" id="PF02874">
    <property type="entry name" value="ATP-synt_ab_N"/>
    <property type="match status" value="1"/>
</dbReference>
<dbReference type="SUPFAM" id="SSF52540">
    <property type="entry name" value="P-loop containing nucleoside triphosphate hydrolases"/>
    <property type="match status" value="1"/>
</dbReference>
<feature type="domain" description="ATPase F1/V1/A1 complex alpha/beta subunit N-terminal" evidence="16">
    <location>
        <begin position="29"/>
        <end position="95"/>
    </location>
</feature>
<evidence type="ECO:0000259" key="16">
    <source>
        <dbReference type="Pfam" id="PF02874"/>
    </source>
</evidence>
<accession>A0A917TC96</accession>
<dbReference type="PROSITE" id="PS00152">
    <property type="entry name" value="ATPASE_ALPHA_BETA"/>
    <property type="match status" value="1"/>
</dbReference>
<keyword evidence="5 12" id="KW-0547">Nucleotide-binding</keyword>
<keyword evidence="6 12" id="KW-0067">ATP-binding</keyword>
<dbReference type="AlphaFoldDB" id="A0A917TC96"/>
<dbReference type="Gene3D" id="3.40.50.300">
    <property type="entry name" value="P-loop containing nucleotide triphosphate hydrolases"/>
    <property type="match status" value="1"/>
</dbReference>
<comment type="similarity">
    <text evidence="2 12">Belongs to the ATPase alpha/beta chains family.</text>
</comment>
<protein>
    <recommendedName>
        <fullName evidence="12">ATP synthase subunit alpha</fullName>
        <ecNumber evidence="12">7.1.2.2</ecNumber>
    </recommendedName>
    <alternativeName>
        <fullName evidence="12">ATP synthase F1 sector subunit alpha</fullName>
    </alternativeName>
    <alternativeName>
        <fullName evidence="12">F-ATPase subunit alpha</fullName>
    </alternativeName>
</protein>
<dbReference type="InterPro" id="IPR004100">
    <property type="entry name" value="ATPase_F1/V1/A1_a/bsu_N"/>
</dbReference>
<sequence>MTELTISADEIRSAIDSYVADYAPEVTREEVGVIADTGDGIATVEGLPSAMANELLQFPGGVLGVALNLDVRTIGAVVLGDANTLEEGQQVTRTGEVLSVPVGDAFLGRVVNPLGQPIDGLGEIAAEATRALEIQAATVVQRQGVSEPLQTGIKAIDSMTPIGRGQRQLIIGDRKTGKTAVCVDTIINQKQNWATGDPAQQVRCIYVAIGQKGTTIAGIRQALEDAGALEYTTIVAAPASDSAGFKWLAPYTGSAIGQHWMYQGKHVLIVFDDLTKQAEAYRAISLLLRRPPGREAYPGDVFYLHSRLLERCAKLSDELGGGSMTGLPLIETKANDVSAYIPTNVISITDGQCFLESDLFNAGVRPAINVGISVSRVGGAAQIRAMRKVSGTLRLDLSAYRELEAFAAFGSDLDPASKRALARGSRLVELLKQPQYQPFPVAEEVVSIWSGTRGHLDRVPVEDVRRFETDFLQFLRHYQGEPLRQIAEGRDLTDDIEQVLLRALDEFNASFTTSEGRTLGREQEAEAMDPADVGQERVQVRRPAPPAQR</sequence>
<dbReference type="GO" id="GO:0046933">
    <property type="term" value="F:proton-transporting ATP synthase activity, rotational mechanism"/>
    <property type="evidence" value="ECO:0007669"/>
    <property type="project" value="UniProtKB-UniRule"/>
</dbReference>
<feature type="binding site" evidence="12">
    <location>
        <begin position="172"/>
        <end position="179"/>
    </location>
    <ligand>
        <name>ATP</name>
        <dbReference type="ChEBI" id="CHEBI:30616"/>
    </ligand>
</feature>
<feature type="domain" description="ATPase F1/V1/A1 complex alpha/beta subunit nucleotide-binding" evidence="14">
    <location>
        <begin position="152"/>
        <end position="375"/>
    </location>
</feature>
<evidence type="ECO:0000256" key="13">
    <source>
        <dbReference type="SAM" id="MobiDB-lite"/>
    </source>
</evidence>
<comment type="subcellular location">
    <subcellularLocation>
        <location evidence="12">Cell membrane</location>
        <topology evidence="12">Peripheral membrane protein</topology>
    </subcellularLocation>
    <subcellularLocation>
        <location evidence="1">Membrane</location>
    </subcellularLocation>
</comment>
<evidence type="ECO:0000256" key="6">
    <source>
        <dbReference type="ARBA" id="ARBA00022840"/>
    </source>
</evidence>
<dbReference type="SUPFAM" id="SSF47917">
    <property type="entry name" value="C-terminal domain of alpha and beta subunits of F1 ATP synthase"/>
    <property type="match status" value="1"/>
</dbReference>
<dbReference type="HAMAP" id="MF_01346">
    <property type="entry name" value="ATP_synth_alpha_bact"/>
    <property type="match status" value="1"/>
</dbReference>
<dbReference type="Proteomes" id="UP000655208">
    <property type="component" value="Unassembled WGS sequence"/>
</dbReference>
<evidence type="ECO:0000259" key="15">
    <source>
        <dbReference type="Pfam" id="PF00306"/>
    </source>
</evidence>
<dbReference type="EC" id="7.1.2.2" evidence="12"/>
<reference evidence="17" key="1">
    <citation type="journal article" date="2014" name="Int. J. Syst. Evol. Microbiol.">
        <title>Complete genome sequence of Corynebacterium casei LMG S-19264T (=DSM 44701T), isolated from a smear-ripened cheese.</title>
        <authorList>
            <consortium name="US DOE Joint Genome Institute (JGI-PGF)"/>
            <person name="Walter F."/>
            <person name="Albersmeier A."/>
            <person name="Kalinowski J."/>
            <person name="Ruckert C."/>
        </authorList>
    </citation>
    <scope>NUCLEOTIDE SEQUENCE</scope>
    <source>
        <strain evidence="17">CGMCC 4.7308</strain>
    </source>
</reference>